<protein>
    <submittedName>
        <fullName evidence="1">Uncharacterized protein</fullName>
    </submittedName>
</protein>
<organism evidence="1 2">
    <name type="scientific">Coniophora puteana (strain RWD-64-598)</name>
    <name type="common">Brown rot fungus</name>
    <dbReference type="NCBI Taxonomy" id="741705"/>
    <lineage>
        <taxon>Eukaryota</taxon>
        <taxon>Fungi</taxon>
        <taxon>Dikarya</taxon>
        <taxon>Basidiomycota</taxon>
        <taxon>Agaricomycotina</taxon>
        <taxon>Agaricomycetes</taxon>
        <taxon>Agaricomycetidae</taxon>
        <taxon>Boletales</taxon>
        <taxon>Coniophorineae</taxon>
        <taxon>Coniophoraceae</taxon>
        <taxon>Coniophora</taxon>
    </lineage>
</organism>
<accession>A0A5M3MJM5</accession>
<name>A0A5M3MJM5_CONPW</name>
<evidence type="ECO:0000313" key="1">
    <source>
        <dbReference type="EMBL" id="EIW78801.1"/>
    </source>
</evidence>
<evidence type="ECO:0000313" key="2">
    <source>
        <dbReference type="Proteomes" id="UP000053558"/>
    </source>
</evidence>
<dbReference type="AlphaFoldDB" id="A0A5M3MJM5"/>
<sequence length="143" mass="15458">MSPRSGCISMCPLPVALSIRANVHLQQYLHASLFNFAHHPLLRRSAKRGYVSTSTAFIIIVFQCGQIFVHPSIQAKPLTPSPVFLHVGNIDTGAGYALLKWANNSCVGADFAATHTVVAGRGIRATIIEKNTVTKDTMEDANV</sequence>
<gene>
    <name evidence="1" type="ORF">CONPUDRAFT_74402</name>
</gene>
<dbReference type="GeneID" id="19209235"/>
<dbReference type="EMBL" id="JH711581">
    <property type="protein sequence ID" value="EIW78801.1"/>
    <property type="molecule type" value="Genomic_DNA"/>
</dbReference>
<reference evidence="2" key="1">
    <citation type="journal article" date="2012" name="Science">
        <title>The Paleozoic origin of enzymatic lignin decomposition reconstructed from 31 fungal genomes.</title>
        <authorList>
            <person name="Floudas D."/>
            <person name="Binder M."/>
            <person name="Riley R."/>
            <person name="Barry K."/>
            <person name="Blanchette R.A."/>
            <person name="Henrissat B."/>
            <person name="Martinez A.T."/>
            <person name="Otillar R."/>
            <person name="Spatafora J.W."/>
            <person name="Yadav J.S."/>
            <person name="Aerts A."/>
            <person name="Benoit I."/>
            <person name="Boyd A."/>
            <person name="Carlson A."/>
            <person name="Copeland A."/>
            <person name="Coutinho P.M."/>
            <person name="de Vries R.P."/>
            <person name="Ferreira P."/>
            <person name="Findley K."/>
            <person name="Foster B."/>
            <person name="Gaskell J."/>
            <person name="Glotzer D."/>
            <person name="Gorecki P."/>
            <person name="Heitman J."/>
            <person name="Hesse C."/>
            <person name="Hori C."/>
            <person name="Igarashi K."/>
            <person name="Jurgens J.A."/>
            <person name="Kallen N."/>
            <person name="Kersten P."/>
            <person name="Kohler A."/>
            <person name="Kuees U."/>
            <person name="Kumar T.K.A."/>
            <person name="Kuo A."/>
            <person name="LaButti K."/>
            <person name="Larrondo L.F."/>
            <person name="Lindquist E."/>
            <person name="Ling A."/>
            <person name="Lombard V."/>
            <person name="Lucas S."/>
            <person name="Lundell T."/>
            <person name="Martin R."/>
            <person name="McLaughlin D.J."/>
            <person name="Morgenstern I."/>
            <person name="Morin E."/>
            <person name="Murat C."/>
            <person name="Nagy L.G."/>
            <person name="Nolan M."/>
            <person name="Ohm R.A."/>
            <person name="Patyshakuliyeva A."/>
            <person name="Rokas A."/>
            <person name="Ruiz-Duenas F.J."/>
            <person name="Sabat G."/>
            <person name="Salamov A."/>
            <person name="Samejima M."/>
            <person name="Schmutz J."/>
            <person name="Slot J.C."/>
            <person name="St John F."/>
            <person name="Stenlid J."/>
            <person name="Sun H."/>
            <person name="Sun S."/>
            <person name="Syed K."/>
            <person name="Tsang A."/>
            <person name="Wiebenga A."/>
            <person name="Young D."/>
            <person name="Pisabarro A."/>
            <person name="Eastwood D.C."/>
            <person name="Martin F."/>
            <person name="Cullen D."/>
            <person name="Grigoriev I.V."/>
            <person name="Hibbett D.S."/>
        </authorList>
    </citation>
    <scope>NUCLEOTIDE SEQUENCE [LARGE SCALE GENOMIC DNA]</scope>
    <source>
        <strain evidence="2">RWD-64-598 SS2</strain>
    </source>
</reference>
<comment type="caution">
    <text evidence="1">The sequence shown here is derived from an EMBL/GenBank/DDBJ whole genome shotgun (WGS) entry which is preliminary data.</text>
</comment>
<dbReference type="KEGG" id="cput:CONPUDRAFT_74402"/>
<dbReference type="RefSeq" id="XP_007770502.1">
    <property type="nucleotide sequence ID" value="XM_007772312.1"/>
</dbReference>
<dbReference type="Proteomes" id="UP000053558">
    <property type="component" value="Unassembled WGS sequence"/>
</dbReference>
<proteinExistence type="predicted"/>
<keyword evidence="2" id="KW-1185">Reference proteome</keyword>